<evidence type="ECO:0000256" key="1">
    <source>
        <dbReference type="HAMAP-Rule" id="MF_02233"/>
    </source>
</evidence>
<evidence type="ECO:0000313" key="2">
    <source>
        <dbReference type="EMBL" id="CDM24026.1"/>
    </source>
</evidence>
<organism evidence="2 3">
    <name type="scientific">Castellaniella defragrans (strain DSM 12143 / CCUG 39792 / 65Phen)</name>
    <name type="common">Alcaligenes defragrans</name>
    <dbReference type="NCBI Taxonomy" id="1437824"/>
    <lineage>
        <taxon>Bacteria</taxon>
        <taxon>Pseudomonadati</taxon>
        <taxon>Pseudomonadota</taxon>
        <taxon>Betaproteobacteria</taxon>
        <taxon>Burkholderiales</taxon>
        <taxon>Alcaligenaceae</taxon>
        <taxon>Castellaniella</taxon>
    </lineage>
</organism>
<dbReference type="GO" id="GO:0046872">
    <property type="term" value="F:metal ion binding"/>
    <property type="evidence" value="ECO:0007669"/>
    <property type="project" value="UniProtKB-KW"/>
</dbReference>
<dbReference type="InterPro" id="IPR001539">
    <property type="entry name" value="Peptidase_U32"/>
</dbReference>
<dbReference type="InterPro" id="IPR051454">
    <property type="entry name" value="RNA/ubiquinone_mod_enzymes"/>
</dbReference>
<dbReference type="GO" id="GO:0008233">
    <property type="term" value="F:peptidase activity"/>
    <property type="evidence" value="ECO:0007669"/>
    <property type="project" value="UniProtKB-KW"/>
</dbReference>
<accession>W8X3X1</accession>
<dbReference type="KEGG" id="cdn:BN940_07816"/>
<dbReference type="HAMAP" id="MF_02233">
    <property type="entry name" value="UbiV"/>
    <property type="match status" value="1"/>
</dbReference>
<dbReference type="GO" id="GO:0006744">
    <property type="term" value="P:ubiquinone biosynthetic process"/>
    <property type="evidence" value="ECO:0007669"/>
    <property type="project" value="UniProtKB-UniRule"/>
</dbReference>
<sequence length="330" mass="36195">MRAAPPSAHKETVMKIALGPLQYYWPRVTTLEFYAAVCDWPVDIVYLGETVCSRRHELRLPDWIEVADMLAEAGKTPVLSTQVLLESGNDLNTLRKISENGRYAVEANDMGAVHRMQGRPFVGGPFLNVYSKPTLDVIAGQGAVRWVMPLEMGRAGLAQLQQDRPAGLQTEVFAYGRMPLAFSARCFTARNRNFPKDNCQYVCMDHPDGLLLETKESQAFLTINGIQTQSALVYTLIHALDELRGLGVDVVRLSPQSQHMDQVVAAFRAVLDGAETADEAHRKLVPLMPAGPCNGYWHGRAGLDMVLPGEVVVSQAPDARAPGVKARSAA</sequence>
<comment type="function">
    <text evidence="1">Required for O(2)-independent ubiquinone (coenzyme Q) biosynthesis. Together with UbiU, is essential for the C6-hydroxylation reaction in the oxygen-independent ubiquinone biosynthesis pathway.</text>
</comment>
<proteinExistence type="inferred from homology"/>
<keyword evidence="3" id="KW-1185">Reference proteome</keyword>
<dbReference type="Pfam" id="PF01136">
    <property type="entry name" value="Peptidase_U32"/>
    <property type="match status" value="1"/>
</dbReference>
<dbReference type="PANTHER" id="PTHR30217">
    <property type="entry name" value="PEPTIDASE U32 FAMILY"/>
    <property type="match status" value="1"/>
</dbReference>
<keyword evidence="1" id="KW-0411">Iron-sulfur</keyword>
<dbReference type="EMBL" id="HG916765">
    <property type="protein sequence ID" value="CDM24026.1"/>
    <property type="molecule type" value="Genomic_DNA"/>
</dbReference>
<dbReference type="Proteomes" id="UP000019805">
    <property type="component" value="Chromosome"/>
</dbReference>
<dbReference type="PATRIC" id="fig|1437824.5.peg.1542"/>
<comment type="pathway">
    <text evidence="1">Cofactor biosynthesis; ubiquinone biosynthesis.</text>
</comment>
<reference evidence="2 3" key="1">
    <citation type="journal article" date="2014" name="BMC Microbiol.">
        <title>The oxygen-independent metabolism of cyclic monoterpenes in Castellaniella defragrans 65Phen.</title>
        <authorList>
            <person name="Petasch J."/>
            <person name="Disch E.M."/>
            <person name="Markert S."/>
            <person name="Becher D."/>
            <person name="Schweder T."/>
            <person name="Huttel B."/>
            <person name="Reinhardt R."/>
            <person name="Harder J."/>
        </authorList>
    </citation>
    <scope>NUCLEOTIDE SEQUENCE [LARGE SCALE GENOMIC DNA]</scope>
    <source>
        <strain evidence="2">65Phen</strain>
    </source>
</reference>
<dbReference type="UniPathway" id="UPA00232"/>
<dbReference type="STRING" id="1437824.BN940_07816"/>
<keyword evidence="2" id="KW-0645">Protease</keyword>
<feature type="binding site" evidence="1">
    <location>
        <position position="186"/>
    </location>
    <ligand>
        <name>[4Fe-4S] cluster</name>
        <dbReference type="ChEBI" id="CHEBI:49883"/>
    </ligand>
</feature>
<dbReference type="AlphaFoldDB" id="W8X3X1"/>
<dbReference type="GO" id="GO:0006508">
    <property type="term" value="P:proteolysis"/>
    <property type="evidence" value="ECO:0007669"/>
    <property type="project" value="UniProtKB-KW"/>
</dbReference>
<gene>
    <name evidence="1" type="primary">ubiV</name>
    <name evidence="2" type="ORF">BN940_07816</name>
</gene>
<comment type="similarity">
    <text evidence="1">Belongs to the peptidase U32 family. UbiV subfamily.</text>
</comment>
<name>W8X3X1_CASD6</name>
<protein>
    <recommendedName>
        <fullName evidence="1">Ubiquinone biosynthesis protein UbiV</fullName>
    </recommendedName>
</protein>
<comment type="subunit">
    <text evidence="1">Forms a heterodimer with UbiU.</text>
</comment>
<dbReference type="PANTHER" id="PTHR30217:SF11">
    <property type="entry name" value="UBIQUINONE BIOSYNTHESIS PROTEIN UBIV"/>
    <property type="match status" value="1"/>
</dbReference>
<dbReference type="NCBIfam" id="NF011991">
    <property type="entry name" value="PRK15447.1"/>
    <property type="match status" value="1"/>
</dbReference>
<dbReference type="eggNOG" id="COG0826">
    <property type="taxonomic scope" value="Bacteria"/>
</dbReference>
<keyword evidence="1" id="KW-0004">4Fe-4S</keyword>
<keyword evidence="1" id="KW-0831">Ubiquinone biosynthesis</keyword>
<feature type="binding site" evidence="1">
    <location>
        <position position="52"/>
    </location>
    <ligand>
        <name>[4Fe-4S] cluster</name>
        <dbReference type="ChEBI" id="CHEBI:49883"/>
    </ligand>
</feature>
<feature type="binding site" evidence="1">
    <location>
        <position position="203"/>
    </location>
    <ligand>
        <name>[4Fe-4S] cluster</name>
        <dbReference type="ChEBI" id="CHEBI:49883"/>
    </ligand>
</feature>
<keyword evidence="1" id="KW-0408">Iron</keyword>
<dbReference type="HOGENOM" id="CLU_056172_0_0_4"/>
<keyword evidence="2" id="KW-0378">Hydrolase</keyword>
<feature type="binding site" evidence="1">
    <location>
        <position position="199"/>
    </location>
    <ligand>
        <name>[4Fe-4S] cluster</name>
        <dbReference type="ChEBI" id="CHEBI:49883"/>
    </ligand>
</feature>
<keyword evidence="1" id="KW-0479">Metal-binding</keyword>
<comment type="cofactor">
    <cofactor evidence="1">
        <name>[4Fe-4S] cluster</name>
        <dbReference type="ChEBI" id="CHEBI:49883"/>
    </cofactor>
</comment>
<evidence type="ECO:0000313" key="3">
    <source>
        <dbReference type="Proteomes" id="UP000019805"/>
    </source>
</evidence>
<dbReference type="GO" id="GO:0051539">
    <property type="term" value="F:4 iron, 4 sulfur cluster binding"/>
    <property type="evidence" value="ECO:0007669"/>
    <property type="project" value="UniProtKB-UniRule"/>
</dbReference>
<dbReference type="InterPro" id="IPR043693">
    <property type="entry name" value="UbiV"/>
</dbReference>